<proteinExistence type="predicted"/>
<accession>A0A7S0DJ71</accession>
<protein>
    <submittedName>
        <fullName evidence="1">Uncharacterized protein</fullName>
    </submittedName>
</protein>
<sequence length="270" mass="31245">MKIQYLLAILSCFCQLRTECSRPLRLNAQQATNTRYSQRLQGETAWRSSVGRRVSRTDFFKPMAPEFLPNSFPVIDVEPVTDPTALKERKRHKKRRDDFLLNKGRVTDSIREEIPRILDEAPSMELCRDDATLQLQFGSLGMDVEFRGKKKYKAVFDRLRWTARLALGWVEVSPVIIRPDVDPMSPYIRARWSITAYPRLFMQSGIIRVDLLSIMELDGNGYVKRHSITDIEDSSLRIPAVLRQLFIPSPSLMEPALMERVSNMHGHQHT</sequence>
<evidence type="ECO:0000313" key="1">
    <source>
        <dbReference type="EMBL" id="CAD8456654.1"/>
    </source>
</evidence>
<gene>
    <name evidence="1" type="ORF">LAMO00422_LOCUS15601</name>
</gene>
<dbReference type="PANTHER" id="PTHR31094:SF2">
    <property type="entry name" value="RIKEN CDNA 2310061I04 GENE"/>
    <property type="match status" value="1"/>
</dbReference>
<name>A0A7S0DJ71_9EUKA</name>
<dbReference type="EMBL" id="HBEM01022886">
    <property type="protein sequence ID" value="CAD8456654.1"/>
    <property type="molecule type" value="Transcribed_RNA"/>
</dbReference>
<reference evidence="1" key="1">
    <citation type="submission" date="2021-01" db="EMBL/GenBank/DDBJ databases">
        <authorList>
            <person name="Corre E."/>
            <person name="Pelletier E."/>
            <person name="Niang G."/>
            <person name="Scheremetjew M."/>
            <person name="Finn R."/>
            <person name="Kale V."/>
            <person name="Holt S."/>
            <person name="Cochrane G."/>
            <person name="Meng A."/>
            <person name="Brown T."/>
            <person name="Cohen L."/>
        </authorList>
    </citation>
    <scope>NUCLEOTIDE SEQUENCE</scope>
    <source>
        <strain evidence="1">CCMP2058</strain>
    </source>
</reference>
<dbReference type="InterPro" id="IPR018790">
    <property type="entry name" value="DUF2358"/>
</dbReference>
<dbReference type="PANTHER" id="PTHR31094">
    <property type="entry name" value="RIKEN CDNA 2310061I04 GENE"/>
    <property type="match status" value="1"/>
</dbReference>
<organism evidence="1">
    <name type="scientific">Amorphochlora amoebiformis</name>
    <dbReference type="NCBI Taxonomy" id="1561963"/>
    <lineage>
        <taxon>Eukaryota</taxon>
        <taxon>Sar</taxon>
        <taxon>Rhizaria</taxon>
        <taxon>Cercozoa</taxon>
        <taxon>Chlorarachniophyceae</taxon>
        <taxon>Amorphochlora</taxon>
    </lineage>
</organism>
<dbReference type="AlphaFoldDB" id="A0A7S0DJ71"/>